<dbReference type="SMART" id="SM00530">
    <property type="entry name" value="HTH_XRE"/>
    <property type="match status" value="1"/>
</dbReference>
<feature type="compositionally biased region" description="Pro residues" evidence="1">
    <location>
        <begin position="106"/>
        <end position="126"/>
    </location>
</feature>
<sequence length="769" mass="81135">MPTQDELFGAVDALLDEVAAGQTLPPPAERKRLREAAGLSQAQVAKAVDTRREAVGNWEAGRTEPRPPQRAAYARLLEGLAARFPAPEAPAAAAGAAATVAAPAPAAGPEPRPAPAAPEPPAPPAGPASGPAPAIPEPPALPAAPHPVPPAPAAPPPAATPRPRRPAPASRPARNAGPAPAPATPAPADPRFAHGPLGVLDGDGSLYCAGGLVLPCPASSVPELVEWTLAEARLGAPRLHRSGRDADPLVVLTAAAAERLGLPPELTDRRSMRLAEDHPVVRQITRAKWQLTRRGFGPWARGYRPVQGGERQCVQLAVLPWHALDSRAWAAADTLPPAELARALTTYATRVLTPRGSTAVTGLELMTALRPPTRAVRDDTTGAWVSGPVPGSLTHPVDPAPPEAPDEHPVVTALFPRGHRRTTAEVIDEEAFDWIRDPQDLTDAECAQGYAVGIDVNTAFLAAANRLVVGLGAPEHVRAPRFDKALPGAWLVDLSGIALDPRLPSPFTPDGRRPTGPAWYATPTVAYAAELIDTYRLPLELRPAEAYVRPAAGPYLDPWYKHLSEAYKATMADLGVTADLTPRCFLDAMAGHKDADPGMAAVLTAVKSTVKGGIGKLRERPQGAQYRPGERWPALERPTWRPDIRAAVISAARVNMHRKLLKVAAATGGVLSATAEHGVWTVRFGDRARTPVALLSDCAVYPAPGPSPLDVLPYDAAGKPAPGTFRLGVSPGMVKHEGTRELYWAVDLLEQQYNPARHIKGDDAPDEGE</sequence>
<dbReference type="NCBIfam" id="NF047542">
    <property type="entry name" value="telomere_Tap"/>
    <property type="match status" value="1"/>
</dbReference>
<feature type="region of interest" description="Disordered" evidence="1">
    <location>
        <begin position="88"/>
        <end position="196"/>
    </location>
</feature>
<dbReference type="SUPFAM" id="SSF47413">
    <property type="entry name" value="lambda repressor-like DNA-binding domains"/>
    <property type="match status" value="1"/>
</dbReference>
<reference evidence="3 4" key="1">
    <citation type="submission" date="2020-03" db="EMBL/GenBank/DDBJ databases">
        <title>WGS of actinomycetes isolated from Thailand.</title>
        <authorList>
            <person name="Thawai C."/>
        </authorList>
    </citation>
    <scope>NUCLEOTIDE SEQUENCE [LARGE SCALE GENOMIC DNA]</scope>
    <source>
        <strain evidence="3 4">PRB2-1</strain>
    </source>
</reference>
<dbReference type="InterPro" id="IPR001387">
    <property type="entry name" value="Cro/C1-type_HTH"/>
</dbReference>
<dbReference type="CDD" id="cd00093">
    <property type="entry name" value="HTH_XRE"/>
    <property type="match status" value="1"/>
</dbReference>
<evidence type="ECO:0000313" key="3">
    <source>
        <dbReference type="EMBL" id="NJP48129.1"/>
    </source>
</evidence>
<feature type="compositionally biased region" description="Low complexity" evidence="1">
    <location>
        <begin position="88"/>
        <end position="105"/>
    </location>
</feature>
<name>A0ABX1A0N6_9ACTN</name>
<dbReference type="PANTHER" id="PTHR45725:SF1">
    <property type="entry name" value="DISHEVELLED ASSOCIATED ACTIVATOR OF MORPHOGENESIS, ISOFORM D"/>
    <property type="match status" value="1"/>
</dbReference>
<feature type="compositionally biased region" description="Low complexity" evidence="1">
    <location>
        <begin position="167"/>
        <end position="178"/>
    </location>
</feature>
<evidence type="ECO:0000313" key="4">
    <source>
        <dbReference type="Proteomes" id="UP000734511"/>
    </source>
</evidence>
<dbReference type="InterPro" id="IPR010982">
    <property type="entry name" value="Lambda_DNA-bd_dom_sf"/>
</dbReference>
<comment type="caution">
    <text evidence="3">The sequence shown here is derived from an EMBL/GenBank/DDBJ whole genome shotgun (WGS) entry which is preliminary data.</text>
</comment>
<protein>
    <submittedName>
        <fullName evidence="3">Helix-turn-helix transcriptional regulator</fullName>
    </submittedName>
</protein>
<organism evidence="3 4">
    <name type="scientific">Actinacidiphila epipremni</name>
    <dbReference type="NCBI Taxonomy" id="2053013"/>
    <lineage>
        <taxon>Bacteria</taxon>
        <taxon>Bacillati</taxon>
        <taxon>Actinomycetota</taxon>
        <taxon>Actinomycetes</taxon>
        <taxon>Kitasatosporales</taxon>
        <taxon>Streptomycetaceae</taxon>
        <taxon>Actinacidiphila</taxon>
    </lineage>
</organism>
<evidence type="ECO:0000256" key="1">
    <source>
        <dbReference type="SAM" id="MobiDB-lite"/>
    </source>
</evidence>
<evidence type="ECO:0000259" key="2">
    <source>
        <dbReference type="PROSITE" id="PS50943"/>
    </source>
</evidence>
<dbReference type="RefSeq" id="WP_167986949.1">
    <property type="nucleotide sequence ID" value="NZ_JAATEJ010000040.1"/>
</dbReference>
<feature type="region of interest" description="Disordered" evidence="1">
    <location>
        <begin position="34"/>
        <end position="69"/>
    </location>
</feature>
<keyword evidence="4" id="KW-1185">Reference proteome</keyword>
<dbReference type="PROSITE" id="PS50943">
    <property type="entry name" value="HTH_CROC1"/>
    <property type="match status" value="1"/>
</dbReference>
<dbReference type="InterPro" id="IPR051425">
    <property type="entry name" value="Formin_Homology"/>
</dbReference>
<proteinExistence type="predicted"/>
<dbReference type="Proteomes" id="UP000734511">
    <property type="component" value="Unassembled WGS sequence"/>
</dbReference>
<dbReference type="PANTHER" id="PTHR45725">
    <property type="entry name" value="FORMIN HOMOLOGY 2 FAMILY MEMBER"/>
    <property type="match status" value="1"/>
</dbReference>
<accession>A0ABX1A0N6</accession>
<dbReference type="Pfam" id="PF01381">
    <property type="entry name" value="HTH_3"/>
    <property type="match status" value="1"/>
</dbReference>
<gene>
    <name evidence="3" type="ORF">HCN08_32710</name>
</gene>
<dbReference type="EMBL" id="JAATEJ010000040">
    <property type="protein sequence ID" value="NJP48129.1"/>
    <property type="molecule type" value="Genomic_DNA"/>
</dbReference>
<feature type="compositionally biased region" description="Pro residues" evidence="1">
    <location>
        <begin position="133"/>
        <end position="160"/>
    </location>
</feature>
<dbReference type="Gene3D" id="1.10.260.40">
    <property type="entry name" value="lambda repressor-like DNA-binding domains"/>
    <property type="match status" value="1"/>
</dbReference>
<feature type="domain" description="HTH cro/C1-type" evidence="2">
    <location>
        <begin position="31"/>
        <end position="84"/>
    </location>
</feature>
<feature type="compositionally biased region" description="Pro residues" evidence="1">
    <location>
        <begin position="179"/>
        <end position="188"/>
    </location>
</feature>